<name>A0ABY3WTJ4_9ACTN</name>
<dbReference type="EMBL" id="CP071872">
    <property type="protein sequence ID" value="UNM13821.1"/>
    <property type="molecule type" value="Genomic_DNA"/>
</dbReference>
<proteinExistence type="predicted"/>
<keyword evidence="3" id="KW-1185">Reference proteome</keyword>
<feature type="coiled-coil region" evidence="1">
    <location>
        <begin position="26"/>
        <end position="88"/>
    </location>
</feature>
<evidence type="ECO:0000313" key="3">
    <source>
        <dbReference type="Proteomes" id="UP000828924"/>
    </source>
</evidence>
<dbReference type="Proteomes" id="UP000828924">
    <property type="component" value="Chromosome"/>
</dbReference>
<accession>A0ABY3WTJ4</accession>
<sequence>MSLIALPNIPGLRRTAPGKHRADDAIAQRDERIRDLTADNQALNRENDETAADLQRLTVRSCQDAIRIAQIKLQLDAAVREVRRLGDKVIRAEVEHRRLRQAVVDARPRIRAVDTQLVRPYAPEVVLPYVSPVPVPVERSSDEDPGWE</sequence>
<gene>
    <name evidence="2" type="ORF">J4032_22265</name>
</gene>
<dbReference type="RefSeq" id="WP_242332745.1">
    <property type="nucleotide sequence ID" value="NZ_CP071872.1"/>
</dbReference>
<evidence type="ECO:0000256" key="1">
    <source>
        <dbReference type="SAM" id="Coils"/>
    </source>
</evidence>
<organism evidence="2 3">
    <name type="scientific">Streptomyces formicae</name>
    <dbReference type="NCBI Taxonomy" id="1616117"/>
    <lineage>
        <taxon>Bacteria</taxon>
        <taxon>Bacillati</taxon>
        <taxon>Actinomycetota</taxon>
        <taxon>Actinomycetes</taxon>
        <taxon>Kitasatosporales</taxon>
        <taxon>Streptomycetaceae</taxon>
        <taxon>Streptomyces</taxon>
    </lineage>
</organism>
<reference evidence="2 3" key="1">
    <citation type="submission" date="2021-03" db="EMBL/GenBank/DDBJ databases">
        <title>Complete genome of Streptomyces formicae strain 1H-GS9 (DSM 100524).</title>
        <authorList>
            <person name="Atanasov K.E."/>
            <person name="Altabella T."/>
            <person name="Ferrer A."/>
        </authorList>
    </citation>
    <scope>NUCLEOTIDE SEQUENCE [LARGE SCALE GENOMIC DNA]</scope>
    <source>
        <strain evidence="2 3">1H-GS9</strain>
    </source>
</reference>
<keyword evidence="1" id="KW-0175">Coiled coil</keyword>
<protein>
    <submittedName>
        <fullName evidence="2">Uncharacterized protein</fullName>
    </submittedName>
</protein>
<evidence type="ECO:0000313" key="2">
    <source>
        <dbReference type="EMBL" id="UNM13821.1"/>
    </source>
</evidence>